<dbReference type="InterPro" id="IPR034750">
    <property type="entry name" value="CULT"/>
</dbReference>
<evidence type="ECO:0000256" key="4">
    <source>
        <dbReference type="ARBA" id="ARBA00014394"/>
    </source>
</evidence>
<dbReference type="GO" id="GO:0046872">
    <property type="term" value="F:metal ion binding"/>
    <property type="evidence" value="ECO:0007669"/>
    <property type="project" value="UniProtKB-KW"/>
</dbReference>
<dbReference type="PROSITE" id="PS51787">
    <property type="entry name" value="LON_N"/>
    <property type="match status" value="1"/>
</dbReference>
<dbReference type="InterPro" id="IPR046336">
    <property type="entry name" value="Lon_prtase_N_sf"/>
</dbReference>
<keyword evidence="6" id="KW-0833">Ubl conjugation pathway</keyword>
<evidence type="ECO:0000259" key="13">
    <source>
        <dbReference type="PROSITE" id="PS51787"/>
    </source>
</evidence>
<evidence type="ECO:0000256" key="9">
    <source>
        <dbReference type="ARBA" id="ARBA00023242"/>
    </source>
</evidence>
<name>A0A9P0F399_BEMTA</name>
<keyword evidence="8" id="KW-0832">Ubl conjugation</keyword>
<dbReference type="SMART" id="SM00464">
    <property type="entry name" value="LON"/>
    <property type="match status" value="1"/>
</dbReference>
<dbReference type="Gene3D" id="2.170.150.20">
    <property type="entry name" value="Peptide methionine sulfoxide reductase"/>
    <property type="match status" value="1"/>
</dbReference>
<keyword evidence="9" id="KW-0539">Nucleus</keyword>
<dbReference type="Pfam" id="PF02190">
    <property type="entry name" value="LON_substr_bdg"/>
    <property type="match status" value="1"/>
</dbReference>
<comment type="subcellular location">
    <subcellularLocation>
        <location evidence="1">Nucleus</location>
    </subcellularLocation>
</comment>
<dbReference type="PROSITE" id="PS51788">
    <property type="entry name" value="CULT"/>
    <property type="match status" value="1"/>
</dbReference>
<dbReference type="InterPro" id="IPR015947">
    <property type="entry name" value="PUA-like_sf"/>
</dbReference>
<evidence type="ECO:0000256" key="12">
    <source>
        <dbReference type="ARBA" id="ARBA00046796"/>
    </source>
</evidence>
<evidence type="ECO:0000256" key="3">
    <source>
        <dbReference type="ARBA" id="ARBA00005293"/>
    </source>
</evidence>
<comment type="function">
    <text evidence="11">Substrate recognition component of a DCX (DDB1-CUL4-X-box) E3 protein ligase complex that mediates the ubiquitination and subsequent proteasomal degradation of target proteins. Has an essential role in mediating growth by negatively regulating insulin signaling. It also has a role in maintaining presynaptic function in the neuromuscular junction synapses of third-instar larvae.</text>
</comment>
<sequence length="408" mass="47007">MMDGSEDRVAASAVAMESASSEDYESDAEMPVATTFDRTLSHHHSYLGETEVLRGRTFYEDGVIVSMPLLNFEHIVVPNQIFPLTVFEDYFKDLLLHCIENDHTFGVISGRYNNFTKNSPLMGTTVEIYEYNYGNNSDNFIVKTKGRQRFKLIETVTFSSSFQVAKVEILPEVKLPDFFSEIKSHSLNRYRKSRPQRCKKREAALTPWPNWVYDQYDAKILVTKIKDALYSGHKGLSVSIPDDPSELSFWMAQYLAINDEQKLQILRTNNPIERLRLEYNILLKSRFMCCSTCKNKIGMQSDMFSMSVDGPQGTFCNPNGYVHDVLTFYQVKGLHYGTHPPSLEFSWFPEYAWTVAYCDSCMNHLGWKFTATKDQLVPKTFWGIRRKGLVAQIDCNHEYNEGLLSMLE</sequence>
<gene>
    <name evidence="15" type="ORF">BEMITA_LOCUS8890</name>
</gene>
<dbReference type="Gene3D" id="2.30.130.40">
    <property type="entry name" value="LON domain-like"/>
    <property type="match status" value="1"/>
</dbReference>
<protein>
    <recommendedName>
        <fullName evidence="4">Protein cereblon</fullName>
    </recommendedName>
    <alternativeName>
        <fullName evidence="10">Protein ohgata</fullName>
    </alternativeName>
</protein>
<evidence type="ECO:0000256" key="5">
    <source>
        <dbReference type="ARBA" id="ARBA00022723"/>
    </source>
</evidence>
<evidence type="ECO:0000256" key="8">
    <source>
        <dbReference type="ARBA" id="ARBA00022843"/>
    </source>
</evidence>
<evidence type="ECO:0000259" key="14">
    <source>
        <dbReference type="PROSITE" id="PS51788"/>
    </source>
</evidence>
<proteinExistence type="inferred from homology"/>
<evidence type="ECO:0000256" key="6">
    <source>
        <dbReference type="ARBA" id="ARBA00022786"/>
    </source>
</evidence>
<feature type="domain" description="Lon N-terminal" evidence="13">
    <location>
        <begin position="64"/>
        <end position="286"/>
    </location>
</feature>
<comment type="subunit">
    <text evidence="12">Likely a component of a DCX (DDB1-CUL4-X-box) protein ligase complex. May interact with pic/DDB1.</text>
</comment>
<dbReference type="PANTHER" id="PTHR46732">
    <property type="entry name" value="ATP-DEPENDENT PROTEASE LA (LON) DOMAIN PROTEIN"/>
    <property type="match status" value="1"/>
</dbReference>
<comment type="similarity">
    <text evidence="3">Belongs to the CRBN family.</text>
</comment>
<dbReference type="Pfam" id="PF03226">
    <property type="entry name" value="Yippee-Mis18"/>
    <property type="match status" value="1"/>
</dbReference>
<dbReference type="AlphaFoldDB" id="A0A9P0F399"/>
<evidence type="ECO:0000256" key="10">
    <source>
        <dbReference type="ARBA" id="ARBA00030079"/>
    </source>
</evidence>
<evidence type="ECO:0000256" key="1">
    <source>
        <dbReference type="ARBA" id="ARBA00004123"/>
    </source>
</evidence>
<evidence type="ECO:0000313" key="15">
    <source>
        <dbReference type="EMBL" id="CAH0390140.1"/>
    </source>
</evidence>
<feature type="domain" description="CULT" evidence="14">
    <location>
        <begin position="285"/>
        <end position="393"/>
    </location>
</feature>
<dbReference type="SUPFAM" id="SSF88697">
    <property type="entry name" value="PUA domain-like"/>
    <property type="match status" value="1"/>
</dbReference>
<comment type="pathway">
    <text evidence="2">Protein modification; protein ubiquitination.</text>
</comment>
<dbReference type="GO" id="GO:0005634">
    <property type="term" value="C:nucleus"/>
    <property type="evidence" value="ECO:0007669"/>
    <property type="project" value="UniProtKB-SubCell"/>
</dbReference>
<reference evidence="15" key="1">
    <citation type="submission" date="2021-12" db="EMBL/GenBank/DDBJ databases">
        <authorList>
            <person name="King R."/>
        </authorList>
    </citation>
    <scope>NUCLEOTIDE SEQUENCE</scope>
</reference>
<evidence type="ECO:0000256" key="11">
    <source>
        <dbReference type="ARBA" id="ARBA00046075"/>
    </source>
</evidence>
<dbReference type="KEGG" id="btab:109036660"/>
<evidence type="ECO:0000256" key="2">
    <source>
        <dbReference type="ARBA" id="ARBA00004906"/>
    </source>
</evidence>
<dbReference type="Gene3D" id="1.20.58.1480">
    <property type="match status" value="1"/>
</dbReference>
<dbReference type="FunFam" id="2.170.150.20:FF:000005">
    <property type="entry name" value="Blast:Protein cereblon homolog"/>
    <property type="match status" value="1"/>
</dbReference>
<dbReference type="EMBL" id="OU963866">
    <property type="protein sequence ID" value="CAH0390140.1"/>
    <property type="molecule type" value="Genomic_DNA"/>
</dbReference>
<dbReference type="PANTHER" id="PTHR46732:SF8">
    <property type="entry name" value="ATP-DEPENDENT PROTEASE LA (LON) DOMAIN PROTEIN"/>
    <property type="match status" value="1"/>
</dbReference>
<keyword evidence="5" id="KW-0479">Metal-binding</keyword>
<dbReference type="InterPro" id="IPR004910">
    <property type="entry name" value="Yippee/Mis18/Cereblon"/>
</dbReference>
<dbReference type="Proteomes" id="UP001152759">
    <property type="component" value="Chromosome 5"/>
</dbReference>
<evidence type="ECO:0000313" key="16">
    <source>
        <dbReference type="Proteomes" id="UP001152759"/>
    </source>
</evidence>
<dbReference type="CDD" id="cd15777">
    <property type="entry name" value="CRBN_C_like"/>
    <property type="match status" value="1"/>
</dbReference>
<keyword evidence="7" id="KW-0862">Zinc</keyword>
<keyword evidence="16" id="KW-1185">Reference proteome</keyword>
<organism evidence="15 16">
    <name type="scientific">Bemisia tabaci</name>
    <name type="common">Sweetpotato whitefly</name>
    <name type="synonym">Aleurodes tabaci</name>
    <dbReference type="NCBI Taxonomy" id="7038"/>
    <lineage>
        <taxon>Eukaryota</taxon>
        <taxon>Metazoa</taxon>
        <taxon>Ecdysozoa</taxon>
        <taxon>Arthropoda</taxon>
        <taxon>Hexapoda</taxon>
        <taxon>Insecta</taxon>
        <taxon>Pterygota</taxon>
        <taxon>Neoptera</taxon>
        <taxon>Paraneoptera</taxon>
        <taxon>Hemiptera</taxon>
        <taxon>Sternorrhyncha</taxon>
        <taxon>Aleyrodoidea</taxon>
        <taxon>Aleyrodidae</taxon>
        <taxon>Aleyrodinae</taxon>
        <taxon>Bemisia</taxon>
    </lineage>
</organism>
<evidence type="ECO:0000256" key="7">
    <source>
        <dbReference type="ARBA" id="ARBA00022833"/>
    </source>
</evidence>
<accession>A0A9P0F399</accession>
<dbReference type="InterPro" id="IPR003111">
    <property type="entry name" value="Lon_prtase_N"/>
</dbReference>